<keyword evidence="1" id="KW-0732">Signal</keyword>
<sequence length="519" mass="58453">MKRNNIQYIKGLLLAAVALQLAPCIKAQVSPLTIELSKARSTWLESDNGAGIGLDSLGKYGLLEAGYQTTDGTFKRVQQGEKERQLDVVTEGGQQIGGIYAWGRFAYANETEKDTRFNTAMLDPYRGVPYYPVDPNPSEWKKQHYNLQMKVSSRPLANHYLLGIQAAYKAETGAKQMDPRSELYLYSINVKPGIAGIFGSHRVGINLEYENMIQETRAHSNSDTQVNQNVFVMRGLGNHYTAVIGGLQSLGSFIYDANKVGFGLQYGWQQQAFRLFAEGGYGYRVEEAVRDITKPRKEGTIRQQVLYGHAALLHEGVNLNRVDFIYRSSRTDGIEFVQVLDNSYEVQQWVDLYSSIRSTYRRDSYRLSYDLFRNAVREYSWKAGIYALYTVTDDNYIMPASYLKISDLYLGADAKFNLSTGGNSRWVLGADLVRKMNRKGEYHYGGVDPGSIVITDFMNPEADYLKQDYYKVGASISYFTGLLAQRGGGAYVKVTADYYKPTESDDTRLIARLGIGLTF</sequence>
<name>A0A1G4G5P8_9BACT</name>
<dbReference type="InterPro" id="IPR049236">
    <property type="entry name" value="DUF6850"/>
</dbReference>
<dbReference type="STRING" id="1642646.ING2E5A_0987"/>
<protein>
    <recommendedName>
        <fullName evidence="2">DUF6850 domain-containing protein</fullName>
    </recommendedName>
</protein>
<reference evidence="3 4" key="1">
    <citation type="submission" date="2016-08" db="EMBL/GenBank/DDBJ databases">
        <authorList>
            <person name="Seilhamer J.J."/>
        </authorList>
    </citation>
    <scope>NUCLEOTIDE SEQUENCE [LARGE SCALE GENOMIC DNA]</scope>
    <source>
        <strain evidence="3">ING2-E5A</strain>
    </source>
</reference>
<feature type="chain" id="PRO_5009603843" description="DUF6850 domain-containing protein" evidence="1">
    <location>
        <begin position="28"/>
        <end position="519"/>
    </location>
</feature>
<dbReference type="Proteomes" id="UP000178485">
    <property type="component" value="Chromosome i"/>
</dbReference>
<proteinExistence type="predicted"/>
<dbReference type="Pfam" id="PF21012">
    <property type="entry name" value="DUF6850"/>
    <property type="match status" value="1"/>
</dbReference>
<organism evidence="3 4">
    <name type="scientific">Petrimonas mucosa</name>
    <dbReference type="NCBI Taxonomy" id="1642646"/>
    <lineage>
        <taxon>Bacteria</taxon>
        <taxon>Pseudomonadati</taxon>
        <taxon>Bacteroidota</taxon>
        <taxon>Bacteroidia</taxon>
        <taxon>Bacteroidales</taxon>
        <taxon>Dysgonomonadaceae</taxon>
        <taxon>Petrimonas</taxon>
    </lineage>
</organism>
<evidence type="ECO:0000313" key="4">
    <source>
        <dbReference type="Proteomes" id="UP000178485"/>
    </source>
</evidence>
<keyword evidence="4" id="KW-1185">Reference proteome</keyword>
<evidence type="ECO:0000256" key="1">
    <source>
        <dbReference type="SAM" id="SignalP"/>
    </source>
</evidence>
<gene>
    <name evidence="3" type="ORF">ING2E5A_0987</name>
</gene>
<feature type="domain" description="DUF6850" evidence="2">
    <location>
        <begin position="50"/>
        <end position="519"/>
    </location>
</feature>
<dbReference type="KEGG" id="pmuc:ING2E5A_0987"/>
<dbReference type="AlphaFoldDB" id="A0A1G4G5P8"/>
<dbReference type="EMBL" id="LT608328">
    <property type="protein sequence ID" value="SCM56662.1"/>
    <property type="molecule type" value="Genomic_DNA"/>
</dbReference>
<evidence type="ECO:0000313" key="3">
    <source>
        <dbReference type="EMBL" id="SCM56662.1"/>
    </source>
</evidence>
<accession>A0A1G4G5P8</accession>
<dbReference type="RefSeq" id="WP_071136410.1">
    <property type="nucleotide sequence ID" value="NZ_LT608328.1"/>
</dbReference>
<feature type="signal peptide" evidence="1">
    <location>
        <begin position="1"/>
        <end position="27"/>
    </location>
</feature>
<evidence type="ECO:0000259" key="2">
    <source>
        <dbReference type="Pfam" id="PF21012"/>
    </source>
</evidence>